<dbReference type="PROSITE" id="PS00941">
    <property type="entry name" value="CARBOXYLESTERASE_B_2"/>
    <property type="match status" value="1"/>
</dbReference>
<protein>
    <recommendedName>
        <fullName evidence="5">Carboxylic ester hydrolase</fullName>
        <ecNumber evidence="5">3.1.1.-</ecNumber>
    </recommendedName>
</protein>
<name>A0AB35HZU2_MICTH</name>
<accession>A0AB35HZU2</accession>
<dbReference type="SUPFAM" id="SSF53474">
    <property type="entry name" value="alpha/beta-Hydrolases"/>
    <property type="match status" value="1"/>
</dbReference>
<feature type="active site" description="Charge relay system" evidence="4">
    <location>
        <position position="333"/>
    </location>
</feature>
<feature type="region of interest" description="Disordered" evidence="6">
    <location>
        <begin position="1"/>
        <end position="20"/>
    </location>
</feature>
<dbReference type="PROSITE" id="PS00122">
    <property type="entry name" value="CARBOXYLESTERASE_B_1"/>
    <property type="match status" value="1"/>
</dbReference>
<dbReference type="InterPro" id="IPR000997">
    <property type="entry name" value="Cholinesterase"/>
</dbReference>
<dbReference type="Pfam" id="PF00135">
    <property type="entry name" value="COesterase"/>
    <property type="match status" value="1"/>
</dbReference>
<dbReference type="Proteomes" id="UP001209730">
    <property type="component" value="Unassembled WGS sequence"/>
</dbReference>
<evidence type="ECO:0000256" key="4">
    <source>
        <dbReference type="PIRSR" id="PIRSR600997-1"/>
    </source>
</evidence>
<keyword evidence="2 5" id="KW-0378">Hydrolase</keyword>
<dbReference type="InterPro" id="IPR002018">
    <property type="entry name" value="CarbesteraseB"/>
</dbReference>
<dbReference type="InterPro" id="IPR029058">
    <property type="entry name" value="AB_hydrolase_fold"/>
</dbReference>
<evidence type="ECO:0000256" key="1">
    <source>
        <dbReference type="ARBA" id="ARBA00005964"/>
    </source>
</evidence>
<evidence type="ECO:0000256" key="6">
    <source>
        <dbReference type="SAM" id="MobiDB-lite"/>
    </source>
</evidence>
<dbReference type="EC" id="3.1.1.-" evidence="5"/>
<dbReference type="GO" id="GO:0004104">
    <property type="term" value="F:cholinesterase activity"/>
    <property type="evidence" value="ECO:0007669"/>
    <property type="project" value="InterPro"/>
</dbReference>
<dbReference type="InterPro" id="IPR050654">
    <property type="entry name" value="AChE-related_enzymes"/>
</dbReference>
<evidence type="ECO:0000256" key="5">
    <source>
        <dbReference type="RuleBase" id="RU361235"/>
    </source>
</evidence>
<proteinExistence type="inferred from homology"/>
<dbReference type="Gene3D" id="3.40.50.1820">
    <property type="entry name" value="alpha/beta hydrolase"/>
    <property type="match status" value="1"/>
</dbReference>
<keyword evidence="3" id="KW-1015">Disulfide bond</keyword>
<dbReference type="InterPro" id="IPR019819">
    <property type="entry name" value="Carboxylesterase_B_CS"/>
</dbReference>
<dbReference type="PRINTS" id="PR00878">
    <property type="entry name" value="CHOLNESTRASE"/>
</dbReference>
<evidence type="ECO:0000259" key="7">
    <source>
        <dbReference type="Pfam" id="PF00135"/>
    </source>
</evidence>
<evidence type="ECO:0000313" key="8">
    <source>
        <dbReference type="EMBL" id="MCX2802311.1"/>
    </source>
</evidence>
<dbReference type="EMBL" id="JAPHQB010000016">
    <property type="protein sequence ID" value="MCX2802311.1"/>
    <property type="molecule type" value="Genomic_DNA"/>
</dbReference>
<feature type="active site" description="Charge relay system" evidence="4">
    <location>
        <position position="434"/>
    </location>
</feature>
<evidence type="ECO:0000256" key="2">
    <source>
        <dbReference type="ARBA" id="ARBA00022801"/>
    </source>
</evidence>
<sequence>MSRDAKAGIRSGNQNHETPVVDCPAGPIVGTVDQKTGVNKFLGIPYCHPPIGDLRWLSPQPMQPWQTPFRAVRFGMPAAQNPSLLMQVQGPCGEPPESEDCLYLNIYAPPKPGTGKLPVMLWVHGGSFYMGSGCQEIYDGCHLAASGRAIVVTFNYRLGAFGFLRLRDICDIPSSGNEGVEDQIAALNWVHRNIAAFGGDPDNITLFGESAGAMSIATLLAAPGCRGLFKRAIVQSGNPHALHTPRRANNLALAFVEHLERICGHQPLRKASTKSLLQAQHAVMTDPRMERSWGQLPFKPVLDGKLLDADPLEALARKRASGVTLLLGSNLDEWNLFSAITPETFTLDNKKIRARLEWLFPHHLLAPLLKHYYRLARSQEENPWPEWPRTWNLLLTDMVFTVPGIRLLKAHCDDCYHYHFAQPLAAQPLLGACHAVELGYVFGTYGAESLRPLYGAEANPHRLSGAMQKAWLNFAECGDPGAEWLDFGSGHSRRFGDHPRARPFDAAELTALWQDIPDNLLNGYL</sequence>
<dbReference type="PANTHER" id="PTHR43918:SF4">
    <property type="entry name" value="CARBOXYLIC ESTER HYDROLASE"/>
    <property type="match status" value="1"/>
</dbReference>
<reference evidence="8" key="1">
    <citation type="submission" date="2022-11" db="EMBL/GenBank/DDBJ databases">
        <title>Chitin-degrading and fungicidal potential of chitinolytic bacterial strains from marine environment of the Pacific Ocean regions.</title>
        <authorList>
            <person name="Pentekhina I."/>
            <person name="Nedashkovskaya O."/>
            <person name="Seitkalieva A."/>
            <person name="Podvolotskaya A."/>
            <person name="Tekutyeva L."/>
            <person name="Balabanova L."/>
        </authorList>
    </citation>
    <scope>NUCLEOTIDE SEQUENCE</scope>
    <source>
        <strain evidence="8">KMM 6838</strain>
    </source>
</reference>
<comment type="caution">
    <text evidence="8">The sequence shown here is derived from an EMBL/GenBank/DDBJ whole genome shotgun (WGS) entry which is preliminary data.</text>
</comment>
<organism evidence="8 9">
    <name type="scientific">Microbulbifer thermotolerans</name>
    <dbReference type="NCBI Taxonomy" id="252514"/>
    <lineage>
        <taxon>Bacteria</taxon>
        <taxon>Pseudomonadati</taxon>
        <taxon>Pseudomonadota</taxon>
        <taxon>Gammaproteobacteria</taxon>
        <taxon>Cellvibrionales</taxon>
        <taxon>Microbulbiferaceae</taxon>
        <taxon>Microbulbifer</taxon>
    </lineage>
</organism>
<dbReference type="AlphaFoldDB" id="A0AB35HZU2"/>
<dbReference type="InterPro" id="IPR019826">
    <property type="entry name" value="Carboxylesterase_B_AS"/>
</dbReference>
<dbReference type="PANTHER" id="PTHR43918">
    <property type="entry name" value="ACETYLCHOLINESTERASE"/>
    <property type="match status" value="1"/>
</dbReference>
<feature type="active site" description="Acyl-ester intermediate" evidence="4">
    <location>
        <position position="210"/>
    </location>
</feature>
<gene>
    <name evidence="8" type="ORF">OQJ68_10995</name>
</gene>
<evidence type="ECO:0000256" key="3">
    <source>
        <dbReference type="ARBA" id="ARBA00023157"/>
    </source>
</evidence>
<dbReference type="RefSeq" id="WP_266002085.1">
    <property type="nucleotide sequence ID" value="NZ_JAPHQA010000010.1"/>
</dbReference>
<comment type="similarity">
    <text evidence="1 5">Belongs to the type-B carboxylesterase/lipase family.</text>
</comment>
<evidence type="ECO:0000313" key="9">
    <source>
        <dbReference type="Proteomes" id="UP001209730"/>
    </source>
</evidence>
<feature type="domain" description="Carboxylesterase type B" evidence="7">
    <location>
        <begin position="18"/>
        <end position="486"/>
    </location>
</feature>